<accession>A0A6M0K6I0</accession>
<comment type="caution">
    <text evidence="1">The sequence shown here is derived from an EMBL/GenBank/DDBJ whole genome shotgun (WGS) entry which is preliminary data.</text>
</comment>
<sequence>MNALIWLLISAALGIALFWIGNRKTFDQVNTAAQELRSRASKLNPQSVDGFIESLMLAEEDKYGARVVLLEISELLEVQPEKLAYSYELSELLVYHPDLRECGAACGIDPFSYMLAERIMGKSRKDLWNERWASQPGLPRNERELTEFISHMNIEEFIRFFSPLIKKGEGSRSIFHRRS</sequence>
<dbReference type="RefSeq" id="WP_164456676.1">
    <property type="nucleotide sequence ID" value="NZ_JAAIJQ010000243.1"/>
</dbReference>
<keyword evidence="2" id="KW-1185">Reference proteome</keyword>
<dbReference type="AlphaFoldDB" id="A0A6M0K6I0"/>
<evidence type="ECO:0000313" key="2">
    <source>
        <dbReference type="Proteomes" id="UP000483379"/>
    </source>
</evidence>
<protein>
    <submittedName>
        <fullName evidence="1">Uncharacterized protein</fullName>
    </submittedName>
</protein>
<name>A0A6M0K6I0_9GAMM</name>
<dbReference type="EMBL" id="JAAIJQ010000243">
    <property type="protein sequence ID" value="NEV65362.1"/>
    <property type="molecule type" value="Genomic_DNA"/>
</dbReference>
<organism evidence="1 2">
    <name type="scientific">Thiorhodococcus minor</name>
    <dbReference type="NCBI Taxonomy" id="57489"/>
    <lineage>
        <taxon>Bacteria</taxon>
        <taxon>Pseudomonadati</taxon>
        <taxon>Pseudomonadota</taxon>
        <taxon>Gammaproteobacteria</taxon>
        <taxon>Chromatiales</taxon>
        <taxon>Chromatiaceae</taxon>
        <taxon>Thiorhodococcus</taxon>
    </lineage>
</organism>
<evidence type="ECO:0000313" key="1">
    <source>
        <dbReference type="EMBL" id="NEV65362.1"/>
    </source>
</evidence>
<proteinExistence type="predicted"/>
<gene>
    <name evidence="1" type="ORF">G3446_26670</name>
</gene>
<dbReference type="Proteomes" id="UP000483379">
    <property type="component" value="Unassembled WGS sequence"/>
</dbReference>
<reference evidence="1 2" key="1">
    <citation type="submission" date="2020-02" db="EMBL/GenBank/DDBJ databases">
        <title>Genome sequences of Thiorhodococcus mannitoliphagus and Thiorhodococcus minor, purple sulfur photosynthetic bacteria in the gammaproteobacterial family, Chromatiaceae.</title>
        <authorList>
            <person name="Aviles F.A."/>
            <person name="Meyer T.E."/>
            <person name="Kyndt J.A."/>
        </authorList>
    </citation>
    <scope>NUCLEOTIDE SEQUENCE [LARGE SCALE GENOMIC DNA]</scope>
    <source>
        <strain evidence="1 2">DSM 11518</strain>
    </source>
</reference>